<dbReference type="Proteomes" id="UP000007969">
    <property type="component" value="Chromosome"/>
</dbReference>
<reference evidence="2" key="1">
    <citation type="submission" date="2005-09" db="EMBL/GenBank/DDBJ databases">
        <title>Complete genome sequence of Clostridium kluyveri and comparative genomics of Clostridia species.</title>
        <authorList>
            <person name="Inui M."/>
            <person name="Nonaka H."/>
            <person name="Shinoda Y."/>
            <person name="Ikenaga Y."/>
            <person name="Abe M."/>
            <person name="Naito K."/>
            <person name="Vertes A.A."/>
            <person name="Yukawa H."/>
        </authorList>
    </citation>
    <scope>NUCLEOTIDE SEQUENCE [LARGE SCALE GENOMIC DNA]</scope>
    <source>
        <strain evidence="2">NBRC 12016</strain>
    </source>
</reference>
<dbReference type="AlphaFoldDB" id="B9E589"/>
<sequence length="152" mass="17783">MIEMLEVYELMGTMLVNTDKPIPKLKRSWMKDLYKEFEIGKPLNPNQHFQILILLGEFMAEELYSLKDNPLMNKDLRETYLRISNSLGHYMDRFLFYALQCYEKGEIVEMPKGGISLLEDACSKAMEFIPSPKKVMDKFCNMYGINMCEVAL</sequence>
<accession>B9E589</accession>
<dbReference type="KEGG" id="ckr:CKR_2613"/>
<organism evidence="1 2">
    <name type="scientific">Clostridium kluyveri (strain NBRC 12016)</name>
    <dbReference type="NCBI Taxonomy" id="583346"/>
    <lineage>
        <taxon>Bacteria</taxon>
        <taxon>Bacillati</taxon>
        <taxon>Bacillota</taxon>
        <taxon>Clostridia</taxon>
        <taxon>Eubacteriales</taxon>
        <taxon>Clostridiaceae</taxon>
        <taxon>Clostridium</taxon>
    </lineage>
</organism>
<name>B9E589_CLOK1</name>
<evidence type="ECO:0000313" key="2">
    <source>
        <dbReference type="Proteomes" id="UP000007969"/>
    </source>
</evidence>
<dbReference type="HOGENOM" id="CLU_1746450_0_0_9"/>
<proteinExistence type="predicted"/>
<evidence type="ECO:0000313" key="1">
    <source>
        <dbReference type="EMBL" id="BAH07664.1"/>
    </source>
</evidence>
<gene>
    <name evidence="1" type="ordered locus">CKR_2613</name>
</gene>
<protein>
    <submittedName>
        <fullName evidence="1">Uncharacterized protein</fullName>
    </submittedName>
</protein>
<dbReference type="EMBL" id="AP009049">
    <property type="protein sequence ID" value="BAH07664.1"/>
    <property type="molecule type" value="Genomic_DNA"/>
</dbReference>